<keyword evidence="1" id="KW-1133">Transmembrane helix</keyword>
<evidence type="ECO:0000313" key="3">
    <source>
        <dbReference type="Proteomes" id="UP000637299"/>
    </source>
</evidence>
<comment type="caution">
    <text evidence="2">The sequence shown here is derived from an EMBL/GenBank/DDBJ whole genome shotgun (WGS) entry which is preliminary data.</text>
</comment>
<feature type="transmembrane region" description="Helical" evidence="1">
    <location>
        <begin position="12"/>
        <end position="30"/>
    </location>
</feature>
<reference evidence="2 3" key="1">
    <citation type="submission" date="2020-09" db="EMBL/GenBank/DDBJ databases">
        <title>Genome seq and assembly of Chryseobacterium sp.</title>
        <authorList>
            <person name="Chhetri G."/>
        </authorList>
    </citation>
    <scope>NUCLEOTIDE SEQUENCE [LARGE SCALE GENOMIC DNA]</scope>
    <source>
        <strain evidence="2 3">GCR10</strain>
    </source>
</reference>
<dbReference type="EMBL" id="JACYFS010000001">
    <property type="protein sequence ID" value="MBD8081206.1"/>
    <property type="molecule type" value="Genomic_DNA"/>
</dbReference>
<protein>
    <submittedName>
        <fullName evidence="2">Uncharacterized protein</fullName>
    </submittedName>
</protein>
<evidence type="ECO:0000256" key="1">
    <source>
        <dbReference type="SAM" id="Phobius"/>
    </source>
</evidence>
<accession>A0ABR8Z8V3</accession>
<dbReference type="RefSeq" id="WP_191735014.1">
    <property type="nucleotide sequence ID" value="NZ_JACYFS010000001.1"/>
</dbReference>
<gene>
    <name evidence="2" type="ORF">IC610_02085</name>
</gene>
<sequence length="116" mass="13650">MNANKYFKDEFWGFFFLMILIFMFSLPFCLEIADDYDGRNLFAEICALPMYYFVFPSIYFNTSFSSPPSIKEYIYVSFIVTNILFNITLSAVIFSQIYIYLIKQFKAKSVNSSAKD</sequence>
<feature type="transmembrane region" description="Helical" evidence="1">
    <location>
        <begin position="73"/>
        <end position="101"/>
    </location>
</feature>
<name>A0ABR8Z8V3_9FLAO</name>
<keyword evidence="3" id="KW-1185">Reference proteome</keyword>
<proteinExistence type="predicted"/>
<keyword evidence="1" id="KW-0812">Transmembrane</keyword>
<feature type="transmembrane region" description="Helical" evidence="1">
    <location>
        <begin position="42"/>
        <end position="61"/>
    </location>
</feature>
<keyword evidence="1" id="KW-0472">Membrane</keyword>
<dbReference type="Proteomes" id="UP000637299">
    <property type="component" value="Unassembled WGS sequence"/>
</dbReference>
<evidence type="ECO:0000313" key="2">
    <source>
        <dbReference type="EMBL" id="MBD8081206.1"/>
    </source>
</evidence>
<organism evidence="2 3">
    <name type="scientific">Chryseobacterium caseinilyticum</name>
    <dbReference type="NCBI Taxonomy" id="2771428"/>
    <lineage>
        <taxon>Bacteria</taxon>
        <taxon>Pseudomonadati</taxon>
        <taxon>Bacteroidota</taxon>
        <taxon>Flavobacteriia</taxon>
        <taxon>Flavobacteriales</taxon>
        <taxon>Weeksellaceae</taxon>
        <taxon>Chryseobacterium group</taxon>
        <taxon>Chryseobacterium</taxon>
    </lineage>
</organism>